<dbReference type="PANTHER" id="PTHR30290:SF9">
    <property type="entry name" value="OLIGOPEPTIDE-BINDING PROTEIN APPA"/>
    <property type="match status" value="1"/>
</dbReference>
<comment type="caution">
    <text evidence="7">The sequence shown here is derived from an EMBL/GenBank/DDBJ whole genome shotgun (WGS) entry which is preliminary data.</text>
</comment>
<dbReference type="EMBL" id="JAQLWO010000008">
    <property type="protein sequence ID" value="MDB7906172.1"/>
    <property type="molecule type" value="Genomic_DNA"/>
</dbReference>
<dbReference type="InterPro" id="IPR030678">
    <property type="entry name" value="Peptide/Ni-bd"/>
</dbReference>
<feature type="chain" id="PRO_5043296624" evidence="5">
    <location>
        <begin position="22"/>
        <end position="516"/>
    </location>
</feature>
<organism evidence="7 9">
    <name type="scientific">Flavonifractor plautii</name>
    <name type="common">Fusobacterium plautii</name>
    <dbReference type="NCBI Taxonomy" id="292800"/>
    <lineage>
        <taxon>Bacteria</taxon>
        <taxon>Bacillati</taxon>
        <taxon>Bacillota</taxon>
        <taxon>Clostridia</taxon>
        <taxon>Eubacteriales</taxon>
        <taxon>Oscillospiraceae</taxon>
        <taxon>Flavonifractor</taxon>
    </lineage>
</organism>
<evidence type="ECO:0000313" key="9">
    <source>
        <dbReference type="Proteomes" id="UP001211006"/>
    </source>
</evidence>
<keyword evidence="2" id="KW-0813">Transport</keyword>
<keyword evidence="3 5" id="KW-0732">Signal</keyword>
<evidence type="ECO:0000256" key="4">
    <source>
        <dbReference type="SAM" id="MobiDB-lite"/>
    </source>
</evidence>
<dbReference type="Proteomes" id="UP001211173">
    <property type="component" value="Unassembled WGS sequence"/>
</dbReference>
<dbReference type="GO" id="GO:0043190">
    <property type="term" value="C:ATP-binding cassette (ABC) transporter complex"/>
    <property type="evidence" value="ECO:0007669"/>
    <property type="project" value="InterPro"/>
</dbReference>
<proteinExistence type="inferred from homology"/>
<dbReference type="GO" id="GO:0042597">
    <property type="term" value="C:periplasmic space"/>
    <property type="evidence" value="ECO:0007669"/>
    <property type="project" value="UniProtKB-ARBA"/>
</dbReference>
<evidence type="ECO:0000313" key="8">
    <source>
        <dbReference type="EMBL" id="MDB7931671.1"/>
    </source>
</evidence>
<name>A0AAW6BZZ6_FLAPL</name>
<dbReference type="Gene3D" id="3.90.76.10">
    <property type="entry name" value="Dipeptide-binding Protein, Domain 1"/>
    <property type="match status" value="1"/>
</dbReference>
<dbReference type="GO" id="GO:0015833">
    <property type="term" value="P:peptide transport"/>
    <property type="evidence" value="ECO:0007669"/>
    <property type="project" value="TreeGrafter"/>
</dbReference>
<feature type="region of interest" description="Disordered" evidence="4">
    <location>
        <begin position="25"/>
        <end position="50"/>
    </location>
</feature>
<dbReference type="Gene3D" id="3.40.190.10">
    <property type="entry name" value="Periplasmic binding protein-like II"/>
    <property type="match status" value="1"/>
</dbReference>
<dbReference type="Gene3D" id="3.10.105.10">
    <property type="entry name" value="Dipeptide-binding Protein, Domain 3"/>
    <property type="match status" value="1"/>
</dbReference>
<feature type="signal peptide" evidence="5">
    <location>
        <begin position="1"/>
        <end position="21"/>
    </location>
</feature>
<evidence type="ECO:0000313" key="7">
    <source>
        <dbReference type="EMBL" id="MDB7906172.1"/>
    </source>
</evidence>
<evidence type="ECO:0000256" key="2">
    <source>
        <dbReference type="ARBA" id="ARBA00022448"/>
    </source>
</evidence>
<evidence type="ECO:0000256" key="1">
    <source>
        <dbReference type="ARBA" id="ARBA00005695"/>
    </source>
</evidence>
<dbReference type="Pfam" id="PF00496">
    <property type="entry name" value="SBP_bac_5"/>
    <property type="match status" value="1"/>
</dbReference>
<dbReference type="GO" id="GO:1904680">
    <property type="term" value="F:peptide transmembrane transporter activity"/>
    <property type="evidence" value="ECO:0007669"/>
    <property type="project" value="TreeGrafter"/>
</dbReference>
<dbReference type="InterPro" id="IPR000914">
    <property type="entry name" value="SBP_5_dom"/>
</dbReference>
<sequence>MNRMKRLLAAALTFAATLSLASCGTSNSKDSVGQTPAPPSQTAESQSAGRELSMALSVDPDGLDPQRTTAASTFQITNNLYDTLLRVNTDGSLREGLAQKWEVSEDGLTLTFHLRPDVRFHNGDICDAQAVVASFQRLKEEESPRAADYANYTFSVQDADTVVVTCEALDVAALSNFAYPWSAVVDVKAADTLKNQPVGTGPYRLQEWVPQQSLTLAKNPDYYDTVNLDTINFKMMPDATAQIASLRNGELDIISVSGDQVAAFENDPQFNVITTPSNGLQLMAMNLQNEALSDVRVRQAINYAVDKQALIDTVWWGYGQKIGSHYPTVLKEYVDMNDRYPYDPEKAKELLSQAGYQDGLTLEMYLPKSYPAYVSAGQVIADSLKEVGITCNITIVEWAAWLSDVYNGRNYDLTVVGHTGRLDPYVLLARYQSDSSENYFNYSNEEVDQLLADYKSETDEDKRTEIVQRVQEILAQDVPAYYIQDPITIYVTDSAVTGFQLYPIDIYELKDISLGQ</sequence>
<comment type="similarity">
    <text evidence="1">Belongs to the bacterial solute-binding protein 5 family.</text>
</comment>
<evidence type="ECO:0000256" key="5">
    <source>
        <dbReference type="SAM" id="SignalP"/>
    </source>
</evidence>
<protein>
    <submittedName>
        <fullName evidence="7">ABC transporter substrate-binding protein</fullName>
    </submittedName>
</protein>
<dbReference type="SUPFAM" id="SSF53850">
    <property type="entry name" value="Periplasmic binding protein-like II"/>
    <property type="match status" value="1"/>
</dbReference>
<feature type="compositionally biased region" description="Polar residues" evidence="4">
    <location>
        <begin position="25"/>
        <end position="48"/>
    </location>
</feature>
<accession>A0AAW6BZZ6</accession>
<dbReference type="AlphaFoldDB" id="A0AAW6BZZ6"/>
<dbReference type="PROSITE" id="PS51257">
    <property type="entry name" value="PROKAR_LIPOPROTEIN"/>
    <property type="match status" value="1"/>
</dbReference>
<gene>
    <name evidence="7" type="ORF">PND83_09325</name>
    <name evidence="8" type="ORF">PNE06_01165</name>
</gene>
<evidence type="ECO:0000256" key="3">
    <source>
        <dbReference type="ARBA" id="ARBA00022729"/>
    </source>
</evidence>
<dbReference type="Proteomes" id="UP001211006">
    <property type="component" value="Unassembled WGS sequence"/>
</dbReference>
<dbReference type="InterPro" id="IPR039424">
    <property type="entry name" value="SBP_5"/>
</dbReference>
<dbReference type="PANTHER" id="PTHR30290">
    <property type="entry name" value="PERIPLASMIC BINDING COMPONENT OF ABC TRANSPORTER"/>
    <property type="match status" value="1"/>
</dbReference>
<dbReference type="EMBL" id="JAQLWV010000001">
    <property type="protein sequence ID" value="MDB7931671.1"/>
    <property type="molecule type" value="Genomic_DNA"/>
</dbReference>
<dbReference type="PIRSF" id="PIRSF002741">
    <property type="entry name" value="MppA"/>
    <property type="match status" value="1"/>
</dbReference>
<dbReference type="RefSeq" id="WP_131971944.1">
    <property type="nucleotide sequence ID" value="NZ_CP084007.1"/>
</dbReference>
<evidence type="ECO:0000259" key="6">
    <source>
        <dbReference type="Pfam" id="PF00496"/>
    </source>
</evidence>
<feature type="domain" description="Solute-binding protein family 5" evidence="6">
    <location>
        <begin position="94"/>
        <end position="435"/>
    </location>
</feature>
<reference evidence="7" key="1">
    <citation type="submission" date="2023-01" db="EMBL/GenBank/DDBJ databases">
        <title>Human gut microbiome strain richness.</title>
        <authorList>
            <person name="Chen-Liaw A."/>
        </authorList>
    </citation>
    <scope>NUCLEOTIDE SEQUENCE</scope>
    <source>
        <strain evidence="8">1001287st1_F4_1001285I_161205</strain>
        <strain evidence="7">2225st1_A6_2225SCRN_200828</strain>
    </source>
</reference>